<dbReference type="AlphaFoldDB" id="A0A1U6HEJ5"/>
<dbReference type="SMART" id="SM00342">
    <property type="entry name" value="HTH_ARAC"/>
    <property type="match status" value="1"/>
</dbReference>
<dbReference type="STRING" id="428990.SAMN06295987_102249"/>
<accession>A0A1U6HEJ5</accession>
<feature type="domain" description="HTH araC/xylS-type" evidence="4">
    <location>
        <begin position="165"/>
        <end position="264"/>
    </location>
</feature>
<organism evidence="5 6">
    <name type="scientific">Novosphingobium mathurense</name>
    <dbReference type="NCBI Taxonomy" id="428990"/>
    <lineage>
        <taxon>Bacteria</taxon>
        <taxon>Pseudomonadati</taxon>
        <taxon>Pseudomonadota</taxon>
        <taxon>Alphaproteobacteria</taxon>
        <taxon>Sphingomonadales</taxon>
        <taxon>Sphingomonadaceae</taxon>
        <taxon>Novosphingobium</taxon>
    </lineage>
</organism>
<dbReference type="PROSITE" id="PS01124">
    <property type="entry name" value="HTH_ARAC_FAMILY_2"/>
    <property type="match status" value="1"/>
</dbReference>
<sequence length="300" mass="34098">MPPSCKVSAEYMSTSPRLQRYFAGVFLIEIEVDGDGFVEDFMFPDWATLRFNHVPLVGGMTREGQSLGTATFSVSGPRSQEAYLRTGTIRQWGVLLHPLGWALLIGEPARAYANRLADGMTHPAFAKFRPLAQTLFGPVPDRQGELDRLTRFFDGLEPLQDPSARSIAEVYEALYDPDIETVPQLVDRSGVSRRTLERLCQRAFGFSPKTLLRRQRFLRSLIDFTVDPTLKWMGAMDAAYHDQAQFVRDFREFMGMTPSEYGQLAKPVVEPIIRERTRYSREVARELQQGAGWREIKPAL</sequence>
<name>A0A1U6HEJ5_9SPHN</name>
<dbReference type="Pfam" id="PF12833">
    <property type="entry name" value="HTH_18"/>
    <property type="match status" value="1"/>
</dbReference>
<keyword evidence="3" id="KW-0804">Transcription</keyword>
<gene>
    <name evidence="5" type="ORF">SAMN06295987_102249</name>
</gene>
<keyword evidence="6" id="KW-1185">Reference proteome</keyword>
<dbReference type="Proteomes" id="UP000190989">
    <property type="component" value="Unassembled WGS sequence"/>
</dbReference>
<dbReference type="Gene3D" id="1.10.10.60">
    <property type="entry name" value="Homeodomain-like"/>
    <property type="match status" value="1"/>
</dbReference>
<dbReference type="InterPro" id="IPR050204">
    <property type="entry name" value="AraC_XylS_family_regulators"/>
</dbReference>
<keyword evidence="1" id="KW-0805">Transcription regulation</keyword>
<dbReference type="GO" id="GO:0043565">
    <property type="term" value="F:sequence-specific DNA binding"/>
    <property type="evidence" value="ECO:0007669"/>
    <property type="project" value="InterPro"/>
</dbReference>
<reference evidence="6" key="1">
    <citation type="submission" date="2017-02" db="EMBL/GenBank/DDBJ databases">
        <authorList>
            <person name="Varghese N."/>
            <person name="Submissions S."/>
        </authorList>
    </citation>
    <scope>NUCLEOTIDE SEQUENCE [LARGE SCALE GENOMIC DNA]</scope>
    <source>
        <strain evidence="6">SM117</strain>
    </source>
</reference>
<evidence type="ECO:0000256" key="1">
    <source>
        <dbReference type="ARBA" id="ARBA00023015"/>
    </source>
</evidence>
<evidence type="ECO:0000256" key="3">
    <source>
        <dbReference type="ARBA" id="ARBA00023163"/>
    </source>
</evidence>
<dbReference type="GO" id="GO:0003700">
    <property type="term" value="F:DNA-binding transcription factor activity"/>
    <property type="evidence" value="ECO:0007669"/>
    <property type="project" value="InterPro"/>
</dbReference>
<proteinExistence type="predicted"/>
<protein>
    <submittedName>
        <fullName evidence="5">Transcriptional regulator, AraC family</fullName>
    </submittedName>
</protein>
<dbReference type="PANTHER" id="PTHR46796">
    <property type="entry name" value="HTH-TYPE TRANSCRIPTIONAL ACTIVATOR RHAS-RELATED"/>
    <property type="match status" value="1"/>
</dbReference>
<dbReference type="InterPro" id="IPR018060">
    <property type="entry name" value="HTH_AraC"/>
</dbReference>
<dbReference type="EMBL" id="FVZE01000002">
    <property type="protein sequence ID" value="SLJ94183.1"/>
    <property type="molecule type" value="Genomic_DNA"/>
</dbReference>
<evidence type="ECO:0000313" key="5">
    <source>
        <dbReference type="EMBL" id="SLJ94183.1"/>
    </source>
</evidence>
<evidence type="ECO:0000256" key="2">
    <source>
        <dbReference type="ARBA" id="ARBA00023125"/>
    </source>
</evidence>
<evidence type="ECO:0000313" key="6">
    <source>
        <dbReference type="Proteomes" id="UP000190989"/>
    </source>
</evidence>
<keyword evidence="2" id="KW-0238">DNA-binding</keyword>
<evidence type="ECO:0000259" key="4">
    <source>
        <dbReference type="PROSITE" id="PS01124"/>
    </source>
</evidence>